<sequence length="222" mass="25101">MSAPWPGSRPQLRGAARAGGRARSPTPTWRRAARCSPPAPSRWLRSPGASASAARPSTSTSRRHARAARRGRRAEPMPIRPENRFFYPIDWAQLSDLIRFGRAKGCCEGCGRPHGQLVFHLGDGRWWDAAGQTWRSGKGRPLKLAPLECLPAGTVIETTRVYLACAHLDHDPGNNDPKNLRALCQRCHILHDRTEHLRQRWFTYRHRKALGDLFLGPYPFRY</sequence>
<dbReference type="Proteomes" id="UP000009081">
    <property type="component" value="Plasmid p2META1"/>
</dbReference>
<evidence type="ECO:0000313" key="2">
    <source>
        <dbReference type="EMBL" id="ACS44153.1"/>
    </source>
</evidence>
<protein>
    <submittedName>
        <fullName evidence="2">Uncharacterized protein</fullName>
    </submittedName>
</protein>
<dbReference type="InterPro" id="IPR003615">
    <property type="entry name" value="HNH_nuc"/>
</dbReference>
<dbReference type="EMBL" id="CP001513">
    <property type="protein sequence ID" value="ACS44153.1"/>
    <property type="molecule type" value="Genomic_DNA"/>
</dbReference>
<dbReference type="CDD" id="cd00085">
    <property type="entry name" value="HNHc"/>
    <property type="match status" value="1"/>
</dbReference>
<organism evidence="2 3">
    <name type="scientific">Methylorubrum extorquens (strain ATCC 14718 / DSM 1338 / JCM 2805 / NCIMB 9133 / AM1)</name>
    <name type="common">Methylobacterium extorquens</name>
    <dbReference type="NCBI Taxonomy" id="272630"/>
    <lineage>
        <taxon>Bacteria</taxon>
        <taxon>Pseudomonadati</taxon>
        <taxon>Pseudomonadota</taxon>
        <taxon>Alphaproteobacteria</taxon>
        <taxon>Hyphomicrobiales</taxon>
        <taxon>Methylobacteriaceae</taxon>
        <taxon>Methylorubrum</taxon>
    </lineage>
</organism>
<dbReference type="AlphaFoldDB" id="C5B6S1"/>
<name>C5B6S1_METEA</name>
<accession>C5B6S1</accession>
<feature type="region of interest" description="Disordered" evidence="1">
    <location>
        <begin position="1"/>
        <end position="77"/>
    </location>
</feature>
<evidence type="ECO:0000313" key="3">
    <source>
        <dbReference type="Proteomes" id="UP000009081"/>
    </source>
</evidence>
<evidence type="ECO:0000256" key="1">
    <source>
        <dbReference type="SAM" id="MobiDB-lite"/>
    </source>
</evidence>
<proteinExistence type="predicted"/>
<dbReference type="KEGG" id="mea:Mex_p20011"/>
<keyword evidence="2" id="KW-0614">Plasmid</keyword>
<dbReference type="HOGENOM" id="CLU_1244119_0_0_5"/>
<reference evidence="2 3" key="1">
    <citation type="journal article" date="2009" name="PLoS ONE">
        <title>Methylobacterium genome sequences: a reference blueprint to investigate microbial metabolism of C1 compounds from natural and industrial sources.</title>
        <authorList>
            <person name="Vuilleumier S."/>
            <person name="Chistoserdova L."/>
            <person name="Lee M.-C."/>
            <person name="Bringel F."/>
            <person name="Lajus A."/>
            <person name="Zhou Y."/>
            <person name="Gourion B."/>
            <person name="Barbe V."/>
            <person name="Chang J."/>
            <person name="Cruveiller S."/>
            <person name="Dossat C."/>
            <person name="Gillett W."/>
            <person name="Gruffaz C."/>
            <person name="Haugen E."/>
            <person name="Hourcade E."/>
            <person name="Levy R."/>
            <person name="Mangenot S."/>
            <person name="Muller E."/>
            <person name="Nadalig T."/>
            <person name="Pagni M."/>
            <person name="Penny C."/>
            <person name="Peyraud R."/>
            <person name="Robinson D.G."/>
            <person name="Roche D."/>
            <person name="Rouy Z."/>
            <person name="Saenampechek C."/>
            <person name="Salvignol G."/>
            <person name="Vallenet D."/>
            <person name="Wu Z."/>
            <person name="Marx C.J."/>
            <person name="Vorholt J.A."/>
            <person name="Olson M.V."/>
            <person name="Kaul R."/>
            <person name="Weissenbach J."/>
            <person name="Medigue C."/>
            <person name="Lidstrom M.E."/>
        </authorList>
    </citation>
    <scope>NUCLEOTIDE SEQUENCE [LARGE SCALE GENOMIC DNA]</scope>
    <source>
        <strain evidence="3">ATCC 14718 / DSM 1338 / JCM 2805 / NCIMB 9133 / AM1</strain>
    </source>
</reference>
<feature type="compositionally biased region" description="Low complexity" evidence="1">
    <location>
        <begin position="13"/>
        <end position="23"/>
    </location>
</feature>
<keyword evidence="3" id="KW-1185">Reference proteome</keyword>
<feature type="compositionally biased region" description="Basic residues" evidence="1">
    <location>
        <begin position="61"/>
        <end position="72"/>
    </location>
</feature>
<gene>
    <name evidence="2" type="ordered locus">MexAM1_p2METAp0011</name>
</gene>
<feature type="compositionally biased region" description="Low complexity" evidence="1">
    <location>
        <begin position="45"/>
        <end position="60"/>
    </location>
</feature>
<geneLocation type="plasmid" evidence="2 3">
    <name>p2META1</name>
</geneLocation>